<evidence type="ECO:0000256" key="5">
    <source>
        <dbReference type="ARBA" id="ARBA00022691"/>
    </source>
</evidence>
<dbReference type="Gene3D" id="3.30.950.10">
    <property type="entry name" value="Methyltransferase, Cobalt-precorrin-4 Transmethylase, Domain 2"/>
    <property type="match status" value="1"/>
</dbReference>
<evidence type="ECO:0000259" key="7">
    <source>
        <dbReference type="Pfam" id="PF14206"/>
    </source>
</evidence>
<sequence>MKYPCPCCGNLTLPVKPEDAVAFICPVCFWENDVFLMSDTEPSDENHGLTLLDGRTNYRKYGACCPEMRPFALERRENPMKPSITVAGIGMGNPDTMTIEVRKAVEQAEALIGAGRMLQSFAHLQKPSFAAITPEDIRRAVEEHPEFSQICVLMSGDVGFFSGAKKLRDALAGYSVRFLPGISSMVYFCSKLGVSWDDARWVSAHGREDDVLPTIRISPKTFLLTGSTRPVQAVCRELCAAGLGRLIVHAGERLSYPEERVVTGTAEELAGQEFDSLSVMLVENPSPVQPEFSTHGIPDEEFIRGKVPMTKFEVRCAAVSLLRTRPGGVIWDVGAGTGSVSVETALANPGGAVYAVEMKEEAVSLIRQNREKFKAWNLTPVEGAAPGALENLPAPDAVFIGGSTGNMPEIFQMIREKNPAARVAVSAISLETLAQAIDCFAKFGLQNTEISQIMAARAKEAGRYHLMMGQNPVYLISGQFSANLQESQGELF</sequence>
<evidence type="ECO:0000313" key="9">
    <source>
        <dbReference type="Proteomes" id="UP000824002"/>
    </source>
</evidence>
<dbReference type="NCBIfam" id="TIGR02469">
    <property type="entry name" value="CbiT"/>
    <property type="match status" value="1"/>
</dbReference>
<dbReference type="NCBIfam" id="TIGR02467">
    <property type="entry name" value="CbiE"/>
    <property type="match status" value="1"/>
</dbReference>
<keyword evidence="2" id="KW-0169">Cobalamin biosynthesis</keyword>
<dbReference type="CDD" id="cd11644">
    <property type="entry name" value="Precorrin-6Y-MT"/>
    <property type="match status" value="1"/>
</dbReference>
<dbReference type="Pfam" id="PF14206">
    <property type="entry name" value="Cys_rich_CPCC"/>
    <property type="match status" value="1"/>
</dbReference>
<evidence type="ECO:0000259" key="6">
    <source>
        <dbReference type="Pfam" id="PF00590"/>
    </source>
</evidence>
<keyword evidence="3" id="KW-0489">Methyltransferase</keyword>
<dbReference type="CDD" id="cd02440">
    <property type="entry name" value="AdoMet_MTases"/>
    <property type="match status" value="1"/>
</dbReference>
<dbReference type="Gene3D" id="3.40.1010.10">
    <property type="entry name" value="Cobalt-precorrin-4 Transmethylase, Domain 1"/>
    <property type="match status" value="1"/>
</dbReference>
<dbReference type="InterPro" id="IPR012818">
    <property type="entry name" value="CbiE"/>
</dbReference>
<dbReference type="SUPFAM" id="SSF53335">
    <property type="entry name" value="S-adenosyl-L-methionine-dependent methyltransferases"/>
    <property type="match status" value="1"/>
</dbReference>
<feature type="domain" description="Tetrapyrrole methylase" evidence="6">
    <location>
        <begin position="84"/>
        <end position="270"/>
    </location>
</feature>
<evidence type="ECO:0000256" key="1">
    <source>
        <dbReference type="ARBA" id="ARBA00004953"/>
    </source>
</evidence>
<keyword evidence="5" id="KW-0949">S-adenosyl-L-methionine</keyword>
<dbReference type="InterPro" id="IPR050714">
    <property type="entry name" value="Cobalamin_biosynth_MTase"/>
</dbReference>
<keyword evidence="4" id="KW-0808">Transferase</keyword>
<evidence type="ECO:0000313" key="8">
    <source>
        <dbReference type="EMBL" id="HIS75976.1"/>
    </source>
</evidence>
<dbReference type="SUPFAM" id="SSF53790">
    <property type="entry name" value="Tetrapyrrole methylase"/>
    <property type="match status" value="1"/>
</dbReference>
<proteinExistence type="predicted"/>
<comment type="pathway">
    <text evidence="1">Cofactor biosynthesis; adenosylcobalamin biosynthesis.</text>
</comment>
<comment type="caution">
    <text evidence="8">The sequence shown here is derived from an EMBL/GenBank/DDBJ whole genome shotgun (WGS) entry which is preliminary data.</text>
</comment>
<organism evidence="8 9">
    <name type="scientific">Candidatus Merdivicinus excrementipullorum</name>
    <dbReference type="NCBI Taxonomy" id="2840867"/>
    <lineage>
        <taxon>Bacteria</taxon>
        <taxon>Bacillati</taxon>
        <taxon>Bacillota</taxon>
        <taxon>Clostridia</taxon>
        <taxon>Eubacteriales</taxon>
        <taxon>Oscillospiraceae</taxon>
        <taxon>Oscillospiraceae incertae sedis</taxon>
        <taxon>Candidatus Merdivicinus</taxon>
    </lineage>
</organism>
<gene>
    <name evidence="8" type="primary">cbiE</name>
    <name evidence="8" type="ORF">IAB51_04100</name>
</gene>
<dbReference type="InterPro" id="IPR025983">
    <property type="entry name" value="Cys_rich_CPCC"/>
</dbReference>
<feature type="domain" description="Cysteine-rich CPCC" evidence="7">
    <location>
        <begin position="3"/>
        <end position="71"/>
    </location>
</feature>
<dbReference type="Pfam" id="PF00590">
    <property type="entry name" value="TP_methylase"/>
    <property type="match status" value="1"/>
</dbReference>
<evidence type="ECO:0000256" key="4">
    <source>
        <dbReference type="ARBA" id="ARBA00022679"/>
    </source>
</evidence>
<dbReference type="InterPro" id="IPR014777">
    <property type="entry name" value="4pyrrole_Mease_sub1"/>
</dbReference>
<dbReference type="PANTHER" id="PTHR43182">
    <property type="entry name" value="COBALT-PRECORRIN-6B C(15)-METHYLTRANSFERASE (DECARBOXYLATING)"/>
    <property type="match status" value="1"/>
</dbReference>
<evidence type="ECO:0000256" key="3">
    <source>
        <dbReference type="ARBA" id="ARBA00022603"/>
    </source>
</evidence>
<dbReference type="InterPro" id="IPR014008">
    <property type="entry name" value="Cbl_synth_MTase_CbiT"/>
</dbReference>
<dbReference type="Proteomes" id="UP000824002">
    <property type="component" value="Unassembled WGS sequence"/>
</dbReference>
<dbReference type="AlphaFoldDB" id="A0A9D1FLC1"/>
<evidence type="ECO:0000256" key="2">
    <source>
        <dbReference type="ARBA" id="ARBA00022573"/>
    </source>
</evidence>
<dbReference type="GO" id="GO:0008276">
    <property type="term" value="F:protein methyltransferase activity"/>
    <property type="evidence" value="ECO:0007669"/>
    <property type="project" value="InterPro"/>
</dbReference>
<dbReference type="InterPro" id="IPR035996">
    <property type="entry name" value="4pyrrol_Methylase_sf"/>
</dbReference>
<accession>A0A9D1FLC1</accession>
<dbReference type="InterPro" id="IPR029063">
    <property type="entry name" value="SAM-dependent_MTases_sf"/>
</dbReference>
<protein>
    <submittedName>
        <fullName evidence="8">Precorrin-6y C5,15-methyltransferase (Decarboxylating) subunit CbiE</fullName>
    </submittedName>
</protein>
<dbReference type="InterPro" id="IPR014776">
    <property type="entry name" value="4pyrrole_Mease_sub2"/>
</dbReference>
<dbReference type="Gene3D" id="3.40.50.150">
    <property type="entry name" value="Vaccinia Virus protein VP39"/>
    <property type="match status" value="1"/>
</dbReference>
<reference evidence="8" key="2">
    <citation type="journal article" date="2021" name="PeerJ">
        <title>Extensive microbial diversity within the chicken gut microbiome revealed by metagenomics and culture.</title>
        <authorList>
            <person name="Gilroy R."/>
            <person name="Ravi A."/>
            <person name="Getino M."/>
            <person name="Pursley I."/>
            <person name="Horton D.L."/>
            <person name="Alikhan N.F."/>
            <person name="Baker D."/>
            <person name="Gharbi K."/>
            <person name="Hall N."/>
            <person name="Watson M."/>
            <person name="Adriaenssens E.M."/>
            <person name="Foster-Nyarko E."/>
            <person name="Jarju S."/>
            <person name="Secka A."/>
            <person name="Antonio M."/>
            <person name="Oren A."/>
            <person name="Chaudhuri R.R."/>
            <person name="La Ragione R."/>
            <person name="Hildebrand F."/>
            <person name="Pallen M.J."/>
        </authorList>
    </citation>
    <scope>NUCLEOTIDE SEQUENCE</scope>
    <source>
        <strain evidence="8">CHK199-13235</strain>
    </source>
</reference>
<name>A0A9D1FLC1_9FIRM</name>
<dbReference type="InterPro" id="IPR000878">
    <property type="entry name" value="4pyrrol_Mease"/>
</dbReference>
<reference evidence="8" key="1">
    <citation type="submission" date="2020-10" db="EMBL/GenBank/DDBJ databases">
        <authorList>
            <person name="Gilroy R."/>
        </authorList>
    </citation>
    <scope>NUCLEOTIDE SEQUENCE</scope>
    <source>
        <strain evidence="8">CHK199-13235</strain>
    </source>
</reference>
<dbReference type="PANTHER" id="PTHR43182:SF1">
    <property type="entry name" value="COBALT-PRECORRIN-7 C(5)-METHYLTRANSFERASE"/>
    <property type="match status" value="1"/>
</dbReference>
<dbReference type="GO" id="GO:0009236">
    <property type="term" value="P:cobalamin biosynthetic process"/>
    <property type="evidence" value="ECO:0007669"/>
    <property type="project" value="UniProtKB-KW"/>
</dbReference>
<dbReference type="EMBL" id="DVJP01000030">
    <property type="protein sequence ID" value="HIS75976.1"/>
    <property type="molecule type" value="Genomic_DNA"/>
</dbReference>
<dbReference type="GO" id="GO:0032259">
    <property type="term" value="P:methylation"/>
    <property type="evidence" value="ECO:0007669"/>
    <property type="project" value="UniProtKB-KW"/>
</dbReference>